<accession>A0ABD3GHQ4</accession>
<protein>
    <recommendedName>
        <fullName evidence="3">Reverse transcriptase domain-containing protein</fullName>
    </recommendedName>
</protein>
<reference evidence="1 2" key="1">
    <citation type="submission" date="2024-09" db="EMBL/GenBank/DDBJ databases">
        <title>Chromosome-scale assembly of Riccia sorocarpa.</title>
        <authorList>
            <person name="Paukszto L."/>
        </authorList>
    </citation>
    <scope>NUCLEOTIDE SEQUENCE [LARGE SCALE GENOMIC DNA]</scope>
    <source>
        <strain evidence="1">LP-2024</strain>
        <tissue evidence="1">Aerial parts of the thallus</tissue>
    </source>
</reference>
<dbReference type="EMBL" id="JBJQOH010000007">
    <property type="protein sequence ID" value="KAL3678443.1"/>
    <property type="molecule type" value="Genomic_DNA"/>
</dbReference>
<sequence>MEVIEDSYRNLYAAEEDMVEAQRKQEHALELIDKRFTEEHNRKLDKMPSEELIEEVVRSMPKDKLLGFDGVIVEVLRAGWEYMKQDCFNMVRQVWRLGRLLQKDNRGVIKLIPKAKELFWLKNWRPITLLTLTYKIIAKIMVWRQRDMLAGVIDQQQSGFIAGIHSGGLEELEKLCRSFLWGWSKAWNSKASVIAWERIATSKDCGGLGWTHFRVKAQTMHNKNILKIVLRADAEWVSLAKNLILKTLRKGKYQRERRQWKLADAIILLRVHTIKGSNTLSRLFQTWKGMLKKIIWDREHRELPAHLTLVQGVLLMNWDDPGQEAACQLRLYVKLELPRYLKEEQQQST</sequence>
<dbReference type="Proteomes" id="UP001633002">
    <property type="component" value="Unassembled WGS sequence"/>
</dbReference>
<proteinExistence type="predicted"/>
<keyword evidence="2" id="KW-1185">Reference proteome</keyword>
<evidence type="ECO:0000313" key="2">
    <source>
        <dbReference type="Proteomes" id="UP001633002"/>
    </source>
</evidence>
<name>A0ABD3GHQ4_9MARC</name>
<organism evidence="1 2">
    <name type="scientific">Riccia sorocarpa</name>
    <dbReference type="NCBI Taxonomy" id="122646"/>
    <lineage>
        <taxon>Eukaryota</taxon>
        <taxon>Viridiplantae</taxon>
        <taxon>Streptophyta</taxon>
        <taxon>Embryophyta</taxon>
        <taxon>Marchantiophyta</taxon>
        <taxon>Marchantiopsida</taxon>
        <taxon>Marchantiidae</taxon>
        <taxon>Marchantiales</taxon>
        <taxon>Ricciaceae</taxon>
        <taxon>Riccia</taxon>
    </lineage>
</organism>
<evidence type="ECO:0008006" key="3">
    <source>
        <dbReference type="Google" id="ProtNLM"/>
    </source>
</evidence>
<gene>
    <name evidence="1" type="ORF">R1sor_021399</name>
</gene>
<dbReference type="PANTHER" id="PTHR19446">
    <property type="entry name" value="REVERSE TRANSCRIPTASES"/>
    <property type="match status" value="1"/>
</dbReference>
<evidence type="ECO:0000313" key="1">
    <source>
        <dbReference type="EMBL" id="KAL3678443.1"/>
    </source>
</evidence>
<dbReference type="AlphaFoldDB" id="A0ABD3GHQ4"/>
<comment type="caution">
    <text evidence="1">The sequence shown here is derived from an EMBL/GenBank/DDBJ whole genome shotgun (WGS) entry which is preliminary data.</text>
</comment>